<dbReference type="GeneID" id="17354629"/>
<dbReference type="RefSeq" id="XP_005847256.1">
    <property type="nucleotide sequence ID" value="XM_005847194.1"/>
</dbReference>
<dbReference type="KEGG" id="cvr:CHLNCDRAFT_134252"/>
<keyword evidence="3" id="KW-1185">Reference proteome</keyword>
<dbReference type="InParanoid" id="E1ZFL6"/>
<name>E1ZFL6_CHLVA</name>
<organism evidence="3">
    <name type="scientific">Chlorella variabilis</name>
    <name type="common">Green alga</name>
    <dbReference type="NCBI Taxonomy" id="554065"/>
    <lineage>
        <taxon>Eukaryota</taxon>
        <taxon>Viridiplantae</taxon>
        <taxon>Chlorophyta</taxon>
        <taxon>core chlorophytes</taxon>
        <taxon>Trebouxiophyceae</taxon>
        <taxon>Chlorellales</taxon>
        <taxon>Chlorellaceae</taxon>
        <taxon>Chlorella clade</taxon>
        <taxon>Chlorella</taxon>
    </lineage>
</organism>
<dbReference type="EMBL" id="GL433845">
    <property type="protein sequence ID" value="EFN55154.1"/>
    <property type="molecule type" value="Genomic_DNA"/>
</dbReference>
<proteinExistence type="predicted"/>
<accession>E1ZFL6</accession>
<feature type="compositionally biased region" description="Polar residues" evidence="1">
    <location>
        <begin position="25"/>
        <end position="42"/>
    </location>
</feature>
<protein>
    <submittedName>
        <fullName evidence="2">Uncharacterized protein</fullName>
    </submittedName>
</protein>
<reference evidence="2 3" key="1">
    <citation type="journal article" date="2010" name="Plant Cell">
        <title>The Chlorella variabilis NC64A genome reveals adaptation to photosymbiosis, coevolution with viruses, and cryptic sex.</title>
        <authorList>
            <person name="Blanc G."/>
            <person name="Duncan G."/>
            <person name="Agarkova I."/>
            <person name="Borodovsky M."/>
            <person name="Gurnon J."/>
            <person name="Kuo A."/>
            <person name="Lindquist E."/>
            <person name="Lucas S."/>
            <person name="Pangilinan J."/>
            <person name="Polle J."/>
            <person name="Salamov A."/>
            <person name="Terry A."/>
            <person name="Yamada T."/>
            <person name="Dunigan D.D."/>
            <person name="Grigoriev I.V."/>
            <person name="Claverie J.M."/>
            <person name="Van Etten J.L."/>
        </authorList>
    </citation>
    <scope>NUCLEOTIDE SEQUENCE [LARGE SCALE GENOMIC DNA]</scope>
    <source>
        <strain evidence="2 3">NC64A</strain>
    </source>
</reference>
<dbReference type="AlphaFoldDB" id="E1ZFL6"/>
<feature type="region of interest" description="Disordered" evidence="1">
    <location>
        <begin position="1"/>
        <end position="53"/>
    </location>
</feature>
<evidence type="ECO:0000313" key="3">
    <source>
        <dbReference type="Proteomes" id="UP000008141"/>
    </source>
</evidence>
<gene>
    <name evidence="2" type="ORF">CHLNCDRAFT_134252</name>
</gene>
<evidence type="ECO:0000256" key="1">
    <source>
        <dbReference type="SAM" id="MobiDB-lite"/>
    </source>
</evidence>
<dbReference type="Proteomes" id="UP000008141">
    <property type="component" value="Unassembled WGS sequence"/>
</dbReference>
<sequence>MGLSSGLPEGGTSQPAASGAALLGNGTQSGSGTQASLLQSGQDGAAQGMEMQSAEQPAVFALTISGIYN</sequence>
<evidence type="ECO:0000313" key="2">
    <source>
        <dbReference type="EMBL" id="EFN55154.1"/>
    </source>
</evidence>